<accession>A0ABT2GT29</accession>
<organism evidence="1 2">
    <name type="scientific">Herbiconiux aconitum</name>
    <dbReference type="NCBI Taxonomy" id="2970913"/>
    <lineage>
        <taxon>Bacteria</taxon>
        <taxon>Bacillati</taxon>
        <taxon>Actinomycetota</taxon>
        <taxon>Actinomycetes</taxon>
        <taxon>Micrococcales</taxon>
        <taxon>Microbacteriaceae</taxon>
        <taxon>Herbiconiux</taxon>
    </lineage>
</organism>
<dbReference type="Proteomes" id="UP001165584">
    <property type="component" value="Unassembled WGS sequence"/>
</dbReference>
<dbReference type="RefSeq" id="WP_259508877.1">
    <property type="nucleotide sequence ID" value="NZ_JANLCM010000002.1"/>
</dbReference>
<name>A0ABT2GT29_9MICO</name>
<reference evidence="1" key="1">
    <citation type="submission" date="2022-08" db="EMBL/GenBank/DDBJ databases">
        <authorList>
            <person name="Deng Y."/>
            <person name="Han X.-F."/>
            <person name="Zhang Y.-Q."/>
        </authorList>
    </citation>
    <scope>NUCLEOTIDE SEQUENCE</scope>
    <source>
        <strain evidence="1">CPCC 205763</strain>
    </source>
</reference>
<evidence type="ECO:0000313" key="1">
    <source>
        <dbReference type="EMBL" id="MCS5719381.1"/>
    </source>
</evidence>
<comment type="caution">
    <text evidence="1">The sequence shown here is derived from an EMBL/GenBank/DDBJ whole genome shotgun (WGS) entry which is preliminary data.</text>
</comment>
<proteinExistence type="predicted"/>
<evidence type="ECO:0000313" key="2">
    <source>
        <dbReference type="Proteomes" id="UP001165584"/>
    </source>
</evidence>
<sequence>MLGSTGLGGAVGLAAGCVPALKAARVEPADALRDT</sequence>
<keyword evidence="2" id="KW-1185">Reference proteome</keyword>
<dbReference type="EMBL" id="JANLCM010000002">
    <property type="protein sequence ID" value="MCS5719381.1"/>
    <property type="molecule type" value="Genomic_DNA"/>
</dbReference>
<protein>
    <submittedName>
        <fullName evidence="1">ABC transporter permease</fullName>
    </submittedName>
</protein>
<gene>
    <name evidence="1" type="ORF">N1027_14680</name>
</gene>